<dbReference type="OrthoDB" id="29186at2157"/>
<dbReference type="InterPro" id="IPR051550">
    <property type="entry name" value="SCF-Subunits/Alg-Epimerases"/>
</dbReference>
<reference evidence="3 4" key="1">
    <citation type="submission" date="2016-10" db="EMBL/GenBank/DDBJ databases">
        <authorList>
            <person name="de Groot N.N."/>
        </authorList>
    </citation>
    <scope>NUCLEOTIDE SEQUENCE [LARGE SCALE GENOMIC DNA]</scope>
    <source>
        <strain evidence="3 4">CGMCC 1.5337</strain>
    </source>
</reference>
<name>A0A1I0PTU8_9EURY</name>
<evidence type="ECO:0000256" key="1">
    <source>
        <dbReference type="ARBA" id="ARBA00022737"/>
    </source>
</evidence>
<dbReference type="InterPro" id="IPR008719">
    <property type="entry name" value="N2O_reductase_NosL"/>
</dbReference>
<organism evidence="3 4">
    <name type="scientific">Halobacterium jilantaiense</name>
    <dbReference type="NCBI Taxonomy" id="355548"/>
    <lineage>
        <taxon>Archaea</taxon>
        <taxon>Methanobacteriati</taxon>
        <taxon>Methanobacteriota</taxon>
        <taxon>Stenosarchaea group</taxon>
        <taxon>Halobacteria</taxon>
        <taxon>Halobacteriales</taxon>
        <taxon>Halobacteriaceae</taxon>
        <taxon>Halobacterium</taxon>
    </lineage>
</organism>
<dbReference type="EMBL" id="FOJA01000001">
    <property type="protein sequence ID" value="SEW17748.1"/>
    <property type="molecule type" value="Genomic_DNA"/>
</dbReference>
<keyword evidence="1" id="KW-0677">Repeat</keyword>
<dbReference type="PANTHER" id="PTHR22990:SF15">
    <property type="entry name" value="F-BOX ONLY PROTEIN 10"/>
    <property type="match status" value="1"/>
</dbReference>
<evidence type="ECO:0000259" key="2">
    <source>
        <dbReference type="Pfam" id="PF05048"/>
    </source>
</evidence>
<dbReference type="InterPro" id="IPR006626">
    <property type="entry name" value="PbH1"/>
</dbReference>
<dbReference type="SUPFAM" id="SSF51126">
    <property type="entry name" value="Pectin lyase-like"/>
    <property type="match status" value="1"/>
</dbReference>
<dbReference type="SUPFAM" id="SSF160387">
    <property type="entry name" value="NosL/MerB-like"/>
    <property type="match status" value="1"/>
</dbReference>
<proteinExistence type="predicted"/>
<feature type="domain" description="Periplasmic copper-binding protein NosD beta helix" evidence="2">
    <location>
        <begin position="387"/>
        <end position="555"/>
    </location>
</feature>
<gene>
    <name evidence="3" type="ORF">SAMN04487945_1943</name>
</gene>
<dbReference type="STRING" id="355548.SAMN04487945_1943"/>
<dbReference type="Gene3D" id="3.30.70.2050">
    <property type="match status" value="1"/>
</dbReference>
<dbReference type="SMART" id="SM00710">
    <property type="entry name" value="PbH1"/>
    <property type="match status" value="5"/>
</dbReference>
<dbReference type="Gene3D" id="2.160.20.10">
    <property type="entry name" value="Single-stranded right-handed beta-helix, Pectin lyase-like"/>
    <property type="match status" value="1"/>
</dbReference>
<keyword evidence="4" id="KW-1185">Reference proteome</keyword>
<dbReference type="Proteomes" id="UP000198518">
    <property type="component" value="Unassembled WGS sequence"/>
</dbReference>
<evidence type="ECO:0000313" key="3">
    <source>
        <dbReference type="EMBL" id="SEW17748.1"/>
    </source>
</evidence>
<dbReference type="Pfam" id="PF05573">
    <property type="entry name" value="NosL"/>
    <property type="match status" value="1"/>
</dbReference>
<protein>
    <submittedName>
        <fullName evidence="3">Nitrous oxidase accessory protein NosD, contains tandem CASH domains</fullName>
    </submittedName>
</protein>
<dbReference type="Pfam" id="PF05048">
    <property type="entry name" value="NosD"/>
    <property type="match status" value="1"/>
</dbReference>
<dbReference type="PANTHER" id="PTHR22990">
    <property type="entry name" value="F-BOX ONLY PROTEIN"/>
    <property type="match status" value="1"/>
</dbReference>
<dbReference type="InterPro" id="IPR011050">
    <property type="entry name" value="Pectin_lyase_fold/virulence"/>
</dbReference>
<dbReference type="AlphaFoldDB" id="A0A1I0PTU8"/>
<dbReference type="InterPro" id="IPR007742">
    <property type="entry name" value="NosD_dom"/>
</dbReference>
<accession>A0A1I0PTU8</accession>
<sequence length="638" mass="66700">MAARALAGALVLVLALLSVSLAVPASGGADREPVAFEDTFDLGLTGTTVQAVRERGLSVPRVQAFYSGYEYVVGYWGLTAFASEHARTGHDRQFGRTVAVYVTDFAGANVSLTDDGYLRATRHVAFAPADDTHVVVGSEARVPHGGAVAVPFSGRAAAAAFADEYGGEVVSWRDATDRLADSDRLSQDRFERRVDARSAWANDTVADARALRDRPTSIVVGEDAPTLAAALDAAPPNTTVELPPGTYDTDGVTVSKPVTVAGAGDDATTVRGDGNGSVVDVDADRVGLVDLRVEGVGDVGSRRSQLNESELDVSWSENVELAYGRGDAAVRLFGANESLVAGVRVETPSSGVIAVDSRATVVRDLDLNGTDTPEDGFMGVVAMYEPVVVEDSAFVGGRDGVYTHRADGVVVRDNRMREGRFGVHEMYTDGALVRNNTVRDANAGVIVMTRPTGNLVVGNDVRRSETGVSTAGSDSYFARNVVVDNGYGVAVLGLRSLLAENTVVGNDVGLRGEASLPTNLVTRNDVVDNGRPVSSRLGSLRVWTVGDTGNYWGALPGSADAATYDRPFRATGGVDGHIHDAPGAYTLARSPATSLLRAVQGSVPGLRSTGIVDTAPLTEPARPGVLAAARNTSEVRAS</sequence>
<dbReference type="InterPro" id="IPR012334">
    <property type="entry name" value="Pectin_lyas_fold"/>
</dbReference>
<evidence type="ECO:0000313" key="4">
    <source>
        <dbReference type="Proteomes" id="UP000198518"/>
    </source>
</evidence>
<dbReference type="RefSeq" id="WP_089669198.1">
    <property type="nucleotide sequence ID" value="NZ_FOJA01000001.1"/>
</dbReference>